<dbReference type="PANTHER" id="PTHR42879">
    <property type="entry name" value="3-OXOACYL-(ACYL-CARRIER-PROTEIN) REDUCTASE"/>
    <property type="match status" value="1"/>
</dbReference>
<dbReference type="InterPro" id="IPR036291">
    <property type="entry name" value="NAD(P)-bd_dom_sf"/>
</dbReference>
<dbReference type="Gene3D" id="3.40.50.720">
    <property type="entry name" value="NAD(P)-binding Rossmann-like Domain"/>
    <property type="match status" value="1"/>
</dbReference>
<comment type="caution">
    <text evidence="4">The sequence shown here is derived from an EMBL/GenBank/DDBJ whole genome shotgun (WGS) entry which is preliminary data.</text>
</comment>
<evidence type="ECO:0000313" key="4">
    <source>
        <dbReference type="EMBL" id="PPH74814.1"/>
    </source>
</evidence>
<gene>
    <name evidence="4" type="ORF">C5C40_12605</name>
</gene>
<dbReference type="PROSITE" id="PS00061">
    <property type="entry name" value="ADH_SHORT"/>
    <property type="match status" value="1"/>
</dbReference>
<accession>A0ABX5AAS1</accession>
<protein>
    <submittedName>
        <fullName evidence="4">3-oxoacyl-ACP reductase FabG</fullName>
    </submittedName>
</protein>
<dbReference type="Proteomes" id="UP000239698">
    <property type="component" value="Unassembled WGS sequence"/>
</dbReference>
<dbReference type="InterPro" id="IPR057326">
    <property type="entry name" value="KR_dom"/>
</dbReference>
<dbReference type="RefSeq" id="WP_097167819.1">
    <property type="nucleotide sequence ID" value="NZ_PSUD01000032.1"/>
</dbReference>
<comment type="similarity">
    <text evidence="1">Belongs to the short-chain dehydrogenases/reductases (SDR) family.</text>
</comment>
<feature type="domain" description="Ketoreductase" evidence="3">
    <location>
        <begin position="24"/>
        <end position="201"/>
    </location>
</feature>
<reference evidence="4 5" key="1">
    <citation type="submission" date="2018-02" db="EMBL/GenBank/DDBJ databases">
        <title>Bacteriophage NCPPB3778 and a type I-E CRISPR drive the evolution of the US Biological Select Agent, Rathayibacter toxicus.</title>
        <authorList>
            <person name="Davis E.W.II."/>
            <person name="Tabima J.F."/>
            <person name="Weisberg A.J."/>
            <person name="Lopes L.D."/>
            <person name="Wiseman M.S."/>
            <person name="Wiseman M.S."/>
            <person name="Pupko T."/>
            <person name="Belcher M.S."/>
            <person name="Sechler A.J."/>
            <person name="Tancos M.A."/>
            <person name="Schroeder B.K."/>
            <person name="Murray T.D."/>
            <person name="Luster D.G."/>
            <person name="Schneider W.L."/>
            <person name="Rogers E."/>
            <person name="Andreote F.D."/>
            <person name="Grunwald N.J."/>
            <person name="Putnam M.L."/>
            <person name="Chang J.H."/>
        </authorList>
    </citation>
    <scope>NUCLEOTIDE SEQUENCE [LARGE SCALE GENOMIC DNA]</scope>
    <source>
        <strain evidence="4 5">AY1D6</strain>
    </source>
</reference>
<dbReference type="InterPro" id="IPR020904">
    <property type="entry name" value="Sc_DH/Rdtase_CS"/>
</dbReference>
<evidence type="ECO:0000313" key="5">
    <source>
        <dbReference type="Proteomes" id="UP000239698"/>
    </source>
</evidence>
<dbReference type="InterPro" id="IPR050259">
    <property type="entry name" value="SDR"/>
</dbReference>
<organism evidence="4 5">
    <name type="scientific">Rathayibacter rathayi</name>
    <name type="common">Corynebacterium rathayi</name>
    <dbReference type="NCBI Taxonomy" id="33887"/>
    <lineage>
        <taxon>Bacteria</taxon>
        <taxon>Bacillati</taxon>
        <taxon>Actinomycetota</taxon>
        <taxon>Actinomycetes</taxon>
        <taxon>Micrococcales</taxon>
        <taxon>Microbacteriaceae</taxon>
        <taxon>Rathayibacter</taxon>
    </lineage>
</organism>
<name>A0ABX5AAS1_RATRA</name>
<dbReference type="PRINTS" id="PR00080">
    <property type="entry name" value="SDRFAMILY"/>
</dbReference>
<evidence type="ECO:0000256" key="1">
    <source>
        <dbReference type="ARBA" id="ARBA00006484"/>
    </source>
</evidence>
<feature type="compositionally biased region" description="Polar residues" evidence="2">
    <location>
        <begin position="1"/>
        <end position="15"/>
    </location>
</feature>
<dbReference type="InterPro" id="IPR002347">
    <property type="entry name" value="SDR_fam"/>
</dbReference>
<dbReference type="PRINTS" id="PR00081">
    <property type="entry name" value="GDHRDH"/>
</dbReference>
<dbReference type="EMBL" id="PSVT01000032">
    <property type="protein sequence ID" value="PPH74814.1"/>
    <property type="molecule type" value="Genomic_DNA"/>
</dbReference>
<dbReference type="SMART" id="SM00822">
    <property type="entry name" value="PKS_KR"/>
    <property type="match status" value="1"/>
</dbReference>
<dbReference type="Pfam" id="PF13561">
    <property type="entry name" value="adh_short_C2"/>
    <property type="match status" value="1"/>
</dbReference>
<keyword evidence="5" id="KW-1185">Reference proteome</keyword>
<evidence type="ECO:0000256" key="2">
    <source>
        <dbReference type="SAM" id="MobiDB-lite"/>
    </source>
</evidence>
<dbReference type="SUPFAM" id="SSF51735">
    <property type="entry name" value="NAD(P)-binding Rossmann-fold domains"/>
    <property type="match status" value="1"/>
</dbReference>
<sequence>MSANLQSSVPQTSGRTRGCRPESPVALVTGASGGFGRSLAVHLDALGFRVAVHYNSSEVAARETAALLHNNSVVIGGDVSSWDDASRIHAEVVNALGSVDVLVNNGGIRHDSLMAMQDPGQWRAVIETNLVGAFHLARLCLPPMLMNRWGRVVNIVSPSGLIATPGQTAYAASKAGLIGMTRTLAAECAARGVTVNALSPGFMITNMTEALPEKVKDGIRTKCPMRRFGTTDEIARTIAFFVETDYMTGQVVSIDGGVSIT</sequence>
<feature type="region of interest" description="Disordered" evidence="2">
    <location>
        <begin position="1"/>
        <end position="23"/>
    </location>
</feature>
<evidence type="ECO:0000259" key="3">
    <source>
        <dbReference type="SMART" id="SM00822"/>
    </source>
</evidence>
<proteinExistence type="inferred from homology"/>
<dbReference type="PANTHER" id="PTHR42879:SF2">
    <property type="entry name" value="3-OXOACYL-[ACYL-CARRIER-PROTEIN] REDUCTASE FABG"/>
    <property type="match status" value="1"/>
</dbReference>